<name>A0ABW2DPZ7_9BACT</name>
<protein>
    <submittedName>
        <fullName evidence="2">FixH family protein</fullName>
    </submittedName>
</protein>
<organism evidence="2 3">
    <name type="scientific">Rufibacter roseus</name>
    <dbReference type="NCBI Taxonomy" id="1567108"/>
    <lineage>
        <taxon>Bacteria</taxon>
        <taxon>Pseudomonadati</taxon>
        <taxon>Bacteroidota</taxon>
        <taxon>Cytophagia</taxon>
        <taxon>Cytophagales</taxon>
        <taxon>Hymenobacteraceae</taxon>
        <taxon>Rufibacter</taxon>
    </lineage>
</organism>
<dbReference type="RefSeq" id="WP_066622096.1">
    <property type="nucleotide sequence ID" value="NZ_JBHSYQ010000016.1"/>
</dbReference>
<evidence type="ECO:0000313" key="3">
    <source>
        <dbReference type="Proteomes" id="UP001596405"/>
    </source>
</evidence>
<keyword evidence="1" id="KW-1133">Transmembrane helix</keyword>
<keyword evidence="3" id="KW-1185">Reference proteome</keyword>
<comment type="caution">
    <text evidence="2">The sequence shown here is derived from an EMBL/GenBank/DDBJ whole genome shotgun (WGS) entry which is preliminary data.</text>
</comment>
<dbReference type="Proteomes" id="UP001596405">
    <property type="component" value="Unassembled WGS sequence"/>
</dbReference>
<keyword evidence="1" id="KW-0812">Transmembrane</keyword>
<accession>A0ABW2DPZ7</accession>
<evidence type="ECO:0000313" key="2">
    <source>
        <dbReference type="EMBL" id="MFC6999921.1"/>
    </source>
</evidence>
<keyword evidence="1" id="KW-0472">Membrane</keyword>
<dbReference type="Pfam" id="PF05751">
    <property type="entry name" value="FixH"/>
    <property type="match status" value="1"/>
</dbReference>
<dbReference type="InterPro" id="IPR008620">
    <property type="entry name" value="FixH"/>
</dbReference>
<proteinExistence type="predicted"/>
<reference evidence="3" key="1">
    <citation type="journal article" date="2019" name="Int. J. Syst. Evol. Microbiol.">
        <title>The Global Catalogue of Microorganisms (GCM) 10K type strain sequencing project: providing services to taxonomists for standard genome sequencing and annotation.</title>
        <authorList>
            <consortium name="The Broad Institute Genomics Platform"/>
            <consortium name="The Broad Institute Genome Sequencing Center for Infectious Disease"/>
            <person name="Wu L."/>
            <person name="Ma J."/>
        </authorList>
    </citation>
    <scope>NUCLEOTIDE SEQUENCE [LARGE SCALE GENOMIC DNA]</scope>
    <source>
        <strain evidence="3">CGMCC 4.7393</strain>
    </source>
</reference>
<sequence length="156" mass="17897">MKALPKQTASWWPKLIIAAYVFFILFVANMVRMTMQSDVDLVSKDYYQKEIEYQQHMDQVKATNAMDTQVLLNHAEAAELLSVVFPADLKADGLKGEVVFLRPSDSKKDFTVPMNLNSDGQQHIPTAQLAKGLWRVQLNWSQDKQSYFLEKDITIK</sequence>
<feature type="transmembrane region" description="Helical" evidence="1">
    <location>
        <begin position="12"/>
        <end position="31"/>
    </location>
</feature>
<evidence type="ECO:0000256" key="1">
    <source>
        <dbReference type="SAM" id="Phobius"/>
    </source>
</evidence>
<gene>
    <name evidence="2" type="ORF">ACFQHR_19960</name>
</gene>
<dbReference type="EMBL" id="JBHSYQ010000016">
    <property type="protein sequence ID" value="MFC6999921.1"/>
    <property type="molecule type" value="Genomic_DNA"/>
</dbReference>